<evidence type="ECO:0000256" key="3">
    <source>
        <dbReference type="ARBA" id="ARBA00022691"/>
    </source>
</evidence>
<feature type="coiled-coil region" evidence="5">
    <location>
        <begin position="1539"/>
        <end position="1566"/>
    </location>
</feature>
<evidence type="ECO:0000256" key="4">
    <source>
        <dbReference type="PIRSR" id="PIRSR607724-2"/>
    </source>
</evidence>
<evidence type="ECO:0000259" key="10">
    <source>
        <dbReference type="PROSITE" id="PS50868"/>
    </source>
</evidence>
<feature type="compositionally biased region" description="Basic and acidic residues" evidence="6">
    <location>
        <begin position="661"/>
        <end position="682"/>
    </location>
</feature>
<sequence>MESDDDMSGRRMRRRKATDVISSDDEDETAAKNKAAAASKAGGPVETLRDIAPSPKSEEKTKEKKRRIKLATLSKEVEGDTTPFEMKIRGPLNIPKTDAEYVSGEELESEDEEKPVIGKKTAADRQFIDDSGDVTGEYTDNLARKKRKSTKRGGYITVSKRKIMEGSEIYEYQAEILTNTETNKVVDDIWKSNFQMDYFYYSRNGRDHIAVPKDISKFIQRGFSEGKCNCRFEVYDDRVAIVATKPILTNKPLVVYIGPTVNHKWTDGQWVLYLRLIQKNYYSYGAQRRAYERAKQVENGCQDLDCGSHFDFEKEVTDLRDAITSQCACANYDVCCDSKLCPCDPNTCKNRPFDKPFAKSYVKKSPVHGQGLFAGEDIPDGGWIIEYCGEVISRLELDERSFFYTLDGSDYTAEGKYMMVDATRMGNNARFSNHSCDPNSLVFEVIDSGGVPRMLMKAIKPIKKDEEIVWNYQEHAETEAELLPCMCGTKKCTGKLNRLLTKKEIAAKRKAEQVAEKQQRKIDERESMRQIISKIKSGEEYKREVHYKTLMKSRPDLEKEGVKPITEDVSEAIRGYTTATTAQVAFTNMEYVDDVLKQKHIPKPLVMDIDVVGDDFVEITGDQALATYLSDQRKDKKPTKRKTESAPDVTPEASKTPPTMPEKKKSDKAEVNLRALAKEPKQTDPPPEAAKKKKKKKAEEDLPSPVVIDLSALETDVPPLQLPERYSSEPTPKATLESPPETEKRTPVAGTETKEEEKKKEPEKEEKKKPAQRMTLAALTKVSSPEEKKDEPGHRRMTLTTLGAVDTTKQRSRPEKGYDPLIAVTQRLAREEKEKRKKRGALPIPSKQNMDLMKELEKKTIVEKPKADEPATSTEPERQTAQVTPPQPPTDVPEDAVQVPNLKLEGDQTVENYITSALLEDALEDPRIDNKTDEELLDIFFPEESLTTAEVTNEDISKFLTDLGNKTEWTQDELDVMTMIAQNIPSEALQEEAPAQAQRPAVPPEALQQPAHLTPQYQPELAPQPTQMETAQSAVLPQQRQEEVGMTETKTKRTSLRDLAPRSGGDSRQPSRRTTERLAERMRSRSPARSRSRSSTRATPDAETRPAKRAFRLTTTKLLGPEEGAIASTSPLTEEEEPDLLDIPRPERYANVSIITAPREEAGVIISPRSQIPLPRIEPTTQLYYAQINQPTQKVAAKREDKEGGGEEEEELNKLLEEVRELSQPTPVPAFELKDVPIELTEEVRELPQPNPVPPLEFTQTPALLPAAEVAEPQPSRFQTSIAVPAATPVVKREQLVESMKATVTMKRKRRDVSREESATPVKVTVTAPQEEAPPARREVARPAVRQVKRELQMSAPSPEHLPEPARQIKQEPQMPAPDLLQLPQQPYSQPYYTPWVTPQTMSQPPAKPSEEPERPPYRPAREETRRRSPTPPPPGVETEPVGLADVSSPQESYHTTALKGHAMYPHEPPSTKVQEILKDAVLNSRKAPGETDAEYYDRLAGILGSITTSAKNEAEAYQTSAKPQLEAMKVHAEGESSEKKMELERARMEMEKQKMDREHALAERRLNADIERDIRQQDTQAMEKDYARTVEQMKMQREYMQNAFKIMEMEQSRIRMSHANKYRFSFTPGDGTRLTTTNEPCDPAARQEFDALWGTNSGYGEIIGAPYEDMVKRMRSLNVMVNPLDFNQYVNHLTKRIYGAPTSSDNSILKMRLTTLREMSIDSGVYLFQTGPRMDYEFFEWAAGADVTPSTPTVGNMYGNPRYVVHLARGKRLYAADLWTPLTTTAYFPAYMPFKSPDFGPTQGIDVYGSLYDDVRVPTDRSAPAFRAPIAVTSTTSSTGLSTPDIRSVWFKMTRVGLEDPITGKYYRLEDRVMTLRGNPRPLEVFTADVIPSLDSDDDLETFVALYAFIHYAYLSNRMAGEERITPEVIDALGAAFMALNRGEVCTIQDLRVAIQTYRAVFPDQLVTAAELAQIKEVFIVYPNNEREQESLRAAAEVEEMYALFQARGASQKAIDRAAEAYGFDSREVNWNDFDPESVADILDAFNEVDVSLDELPELNGKFRQLVVDVFRYLGLKAEYRGDNLLRRLPTYTARFTVRIKAVYPPLKRLLLLHGYGRYVVALHAQMGLAGLEVDRESAPKGLSRLADVITRPLAPSSYNVYKVASAISRDEGAVYALQSTMINEVKMRIHAVNASLLAGQPVDPIDIYTIRRLLGEIVDLDKTKRKMITDRLLVLRQSVRSPMIDDTLEDVDTHRRAVLAEVQAADEMLTDVDRRREKLALELLGRPVEKRQNPVKPPKESGRDFYSGKSMSYYQTDVQAMTPAYVPLMMRSMRRRNAPKTVVDNPEAAMGTEDEPQRPETACAVNPLINFVGESEGVNIQYRPVSETWRRNVIQNVFGLNPNSYPRTNYAIGFSPLPRKDPGQLLGEQRVRGDGNCYYRSLSTIIFGTETKHAVLRDYIARASRMAKEDISRRFTPEPGVLDKMAVPNEWADTFALVATSLILGVRLYTHTKSQAFFGWVEPPTMLYDSDDALADFQMDDAMYIDHLIQPGSQAVGGGPAKEPNHFDPTHKGIMMPGDVSVTDTGDPDRRIYRLPVPTLSANKTVYVDGELAALLLRAALKTRTLMFDKIPGERPPHKNRNINAVKIHEGSFKRADVKQKFVDYVVAAVDNPLYRDSVRGEMVEYSMRRIPTRVDWSRVQDRINKRNVEMILMESDGTNSIQDFDVQEDPAVLMVDFANRNIGGGVLGSGLVQEDLLFLTYPELLLSKVMMNNSIQPDEAVFIKNAGRVCDYAYGDDGDVQPQRMTFPGSVRGNFVAMDALDFKNQEESQYASPMIDRELHKAYVAFSHPDYETIRTGNWGGGAFRGDRKLKFLIQLMVTTYCDRNITYCCFEQSDMDILRPALSKVDGMTTIAPMTTTTPPPPVATSGDWKTGPPSGTVHQILYVNGTAFSNPLYFKTSLVGFLAAWPLAFMCYTIYFYNICNYKNFRVTAKMLFFPLLMLPGIIDNIYDLATEAKVSEYDNTTLIAMIITMALFAVISLVYLSLYCLESIKAKSRQLYEPLATDEDEDSLSPAGRGRWWRIIDEYMVANSIWGLTTYNMMLTLIYVARYVTHNDYNLVRESDVAIVSLVLLGFLIIVAIMDFLLFRHPCNGCVFMQYAIGAVFALNFTVDFQAQVDFCEILTLAVFFVAVFLTIYKFFIYVQLGVPAGKKQD</sequence>
<dbReference type="GO" id="GO:0005975">
    <property type="term" value="P:carbohydrate metabolic process"/>
    <property type="evidence" value="ECO:0007669"/>
    <property type="project" value="InterPro"/>
</dbReference>
<feature type="region of interest" description="Disordered" evidence="6">
    <location>
        <begin position="1"/>
        <end position="67"/>
    </location>
</feature>
<feature type="binding site" evidence="4">
    <location>
        <position position="2797"/>
    </location>
    <ligand>
        <name>substrate</name>
    </ligand>
</feature>
<feature type="transmembrane region" description="Helical" evidence="7">
    <location>
        <begin position="3186"/>
        <end position="3206"/>
    </location>
</feature>
<feature type="region of interest" description="Disordered" evidence="6">
    <location>
        <begin position="1024"/>
        <end position="1109"/>
    </location>
</feature>
<evidence type="ECO:0000313" key="11">
    <source>
        <dbReference type="EMBL" id="KAK3761541.1"/>
    </source>
</evidence>
<evidence type="ECO:0000256" key="6">
    <source>
        <dbReference type="SAM" id="MobiDB-lite"/>
    </source>
</evidence>
<dbReference type="Pfam" id="PF05028">
    <property type="entry name" value="PARG_cat_C"/>
    <property type="match status" value="1"/>
</dbReference>
<dbReference type="GO" id="GO:0032259">
    <property type="term" value="P:methylation"/>
    <property type="evidence" value="ECO:0007669"/>
    <property type="project" value="UniProtKB-KW"/>
</dbReference>
<evidence type="ECO:0000313" key="12">
    <source>
        <dbReference type="Proteomes" id="UP001283361"/>
    </source>
</evidence>
<keyword evidence="1" id="KW-0489">Methyltransferase</keyword>
<dbReference type="InterPro" id="IPR007724">
    <property type="entry name" value="Poly_GlycHdrlase"/>
</dbReference>
<dbReference type="Proteomes" id="UP001283361">
    <property type="component" value="Unassembled WGS sequence"/>
</dbReference>
<dbReference type="PROSITE" id="PS50868">
    <property type="entry name" value="POST_SET"/>
    <property type="match status" value="1"/>
</dbReference>
<dbReference type="GO" id="GO:1990966">
    <property type="term" value="P:ATP generation from poly-ADP-D-ribose"/>
    <property type="evidence" value="ECO:0007669"/>
    <property type="project" value="TreeGrafter"/>
</dbReference>
<feature type="compositionally biased region" description="Polar residues" evidence="6">
    <location>
        <begin position="1024"/>
        <end position="1039"/>
    </location>
</feature>
<feature type="compositionally biased region" description="Basic and acidic residues" evidence="6">
    <location>
        <begin position="784"/>
        <end position="794"/>
    </location>
</feature>
<dbReference type="SMART" id="SM00317">
    <property type="entry name" value="SET"/>
    <property type="match status" value="2"/>
</dbReference>
<protein>
    <recommendedName>
        <fullName evidence="13">Histone-lysine N-methyltransferase</fullName>
    </recommendedName>
</protein>
<feature type="transmembrane region" description="Helical" evidence="7">
    <location>
        <begin position="3029"/>
        <end position="3052"/>
    </location>
</feature>
<evidence type="ECO:0000256" key="5">
    <source>
        <dbReference type="SAM" id="Coils"/>
    </source>
</evidence>
<dbReference type="SUPFAM" id="SSF82199">
    <property type="entry name" value="SET domain"/>
    <property type="match status" value="1"/>
</dbReference>
<feature type="region of interest" description="Disordered" evidence="6">
    <location>
        <begin position="630"/>
        <end position="895"/>
    </location>
</feature>
<organism evidence="11 12">
    <name type="scientific">Elysia crispata</name>
    <name type="common">lettuce slug</name>
    <dbReference type="NCBI Taxonomy" id="231223"/>
    <lineage>
        <taxon>Eukaryota</taxon>
        <taxon>Metazoa</taxon>
        <taxon>Spiralia</taxon>
        <taxon>Lophotrochozoa</taxon>
        <taxon>Mollusca</taxon>
        <taxon>Gastropoda</taxon>
        <taxon>Heterobranchia</taxon>
        <taxon>Euthyneura</taxon>
        <taxon>Panpulmonata</taxon>
        <taxon>Sacoglossa</taxon>
        <taxon>Placobranchoidea</taxon>
        <taxon>Plakobranchidae</taxon>
        <taxon>Elysia</taxon>
    </lineage>
</organism>
<feature type="binding site" evidence="4">
    <location>
        <position position="2742"/>
    </location>
    <ligand>
        <name>substrate</name>
    </ligand>
</feature>
<proteinExistence type="predicted"/>
<feature type="binding site" evidence="4">
    <location>
        <position position="2756"/>
    </location>
    <ligand>
        <name>substrate</name>
    </ligand>
</feature>
<keyword evidence="7" id="KW-1133">Transmembrane helix</keyword>
<dbReference type="PROSITE" id="PS50802">
    <property type="entry name" value="OTU"/>
    <property type="match status" value="1"/>
</dbReference>
<keyword evidence="7" id="KW-0812">Transmembrane</keyword>
<feature type="compositionally biased region" description="Low complexity" evidence="6">
    <location>
        <begin position="1373"/>
        <end position="1395"/>
    </location>
</feature>
<feature type="compositionally biased region" description="Basic and acidic residues" evidence="6">
    <location>
        <begin position="852"/>
        <end position="869"/>
    </location>
</feature>
<dbReference type="GO" id="GO:0006282">
    <property type="term" value="P:regulation of DNA repair"/>
    <property type="evidence" value="ECO:0007669"/>
    <property type="project" value="InterPro"/>
</dbReference>
<dbReference type="CDD" id="cd22744">
    <property type="entry name" value="OTU"/>
    <property type="match status" value="1"/>
</dbReference>
<dbReference type="PANTHER" id="PTHR12837">
    <property type="entry name" value="POLY ADP-RIBOSE GLYCOHYDROLASE"/>
    <property type="match status" value="1"/>
</dbReference>
<feature type="compositionally biased region" description="Low complexity" evidence="6">
    <location>
        <begin position="32"/>
        <end position="41"/>
    </location>
</feature>
<dbReference type="InterPro" id="IPR001214">
    <property type="entry name" value="SET_dom"/>
</dbReference>
<evidence type="ECO:0000256" key="2">
    <source>
        <dbReference type="ARBA" id="ARBA00022679"/>
    </source>
</evidence>
<evidence type="ECO:0008006" key="13">
    <source>
        <dbReference type="Google" id="ProtNLM"/>
    </source>
</evidence>
<feature type="compositionally biased region" description="Basic and acidic residues" evidence="6">
    <location>
        <begin position="741"/>
        <end position="769"/>
    </location>
</feature>
<feature type="domain" description="OTU" evidence="9">
    <location>
        <begin position="2428"/>
        <end position="2575"/>
    </location>
</feature>
<feature type="compositionally biased region" description="Basic and acidic residues" evidence="6">
    <location>
        <begin position="1073"/>
        <end position="1083"/>
    </location>
</feature>
<gene>
    <name evidence="11" type="ORF">RRG08_010265</name>
</gene>
<feature type="region of interest" description="Disordered" evidence="6">
    <location>
        <begin position="1306"/>
        <end position="1472"/>
    </location>
</feature>
<evidence type="ECO:0000259" key="8">
    <source>
        <dbReference type="PROSITE" id="PS50280"/>
    </source>
</evidence>
<keyword evidence="3" id="KW-0949">S-adenosyl-L-methionine</keyword>
<dbReference type="Gene3D" id="2.170.270.10">
    <property type="entry name" value="SET domain"/>
    <property type="match status" value="1"/>
</dbReference>
<feature type="transmembrane region" description="Helical" evidence="7">
    <location>
        <begin position="2993"/>
        <end position="3009"/>
    </location>
</feature>
<feature type="compositionally biased region" description="Basic residues" evidence="6">
    <location>
        <begin position="1084"/>
        <end position="1094"/>
    </location>
</feature>
<keyword evidence="12" id="KW-1185">Reference proteome</keyword>
<dbReference type="PANTHER" id="PTHR12837:SF0">
    <property type="entry name" value="POLY(ADP-RIBOSE) GLYCOHYDROLASE"/>
    <property type="match status" value="1"/>
</dbReference>
<feature type="compositionally biased region" description="Basic and acidic residues" evidence="6">
    <location>
        <begin position="1361"/>
        <end position="1370"/>
    </location>
</feature>
<evidence type="ECO:0000259" key="9">
    <source>
        <dbReference type="PROSITE" id="PS50802"/>
    </source>
</evidence>
<reference evidence="11" key="1">
    <citation type="journal article" date="2023" name="G3 (Bethesda)">
        <title>A reference genome for the long-term kleptoplast-retaining sea slug Elysia crispata morphotype clarki.</title>
        <authorList>
            <person name="Eastman K.E."/>
            <person name="Pendleton A.L."/>
            <person name="Shaikh M.A."/>
            <person name="Suttiyut T."/>
            <person name="Ogas R."/>
            <person name="Tomko P."/>
            <person name="Gavelis G."/>
            <person name="Widhalm J.R."/>
            <person name="Wisecaver J.H."/>
        </authorList>
    </citation>
    <scope>NUCLEOTIDE SEQUENCE</scope>
    <source>
        <strain evidence="11">ECLA1</strain>
    </source>
</reference>
<keyword evidence="5" id="KW-0175">Coiled coil</keyword>
<comment type="caution">
    <text evidence="11">The sequence shown here is derived from an EMBL/GenBank/DDBJ whole genome shotgun (WGS) entry which is preliminary data.</text>
</comment>
<dbReference type="GO" id="GO:0005737">
    <property type="term" value="C:cytoplasm"/>
    <property type="evidence" value="ECO:0007669"/>
    <property type="project" value="TreeGrafter"/>
</dbReference>
<feature type="compositionally biased region" description="Basic and acidic residues" evidence="6">
    <location>
        <begin position="1409"/>
        <end position="1427"/>
    </location>
</feature>
<dbReference type="Gene3D" id="3.90.70.80">
    <property type="match status" value="1"/>
</dbReference>
<dbReference type="GO" id="GO:0008168">
    <property type="term" value="F:methyltransferase activity"/>
    <property type="evidence" value="ECO:0007669"/>
    <property type="project" value="UniProtKB-KW"/>
</dbReference>
<feature type="compositionally biased region" description="Basic and acidic residues" evidence="6">
    <location>
        <begin position="808"/>
        <end position="818"/>
    </location>
</feature>
<dbReference type="GO" id="GO:0005634">
    <property type="term" value="C:nucleus"/>
    <property type="evidence" value="ECO:0007669"/>
    <property type="project" value="TreeGrafter"/>
</dbReference>
<feature type="domain" description="Post-SET" evidence="10">
    <location>
        <begin position="481"/>
        <end position="497"/>
    </location>
</feature>
<feature type="transmembrane region" description="Helical" evidence="7">
    <location>
        <begin position="3157"/>
        <end position="3174"/>
    </location>
</feature>
<dbReference type="InterPro" id="IPR003323">
    <property type="entry name" value="OTU_dom"/>
</dbReference>
<dbReference type="InterPro" id="IPR046372">
    <property type="entry name" value="PARG_cat_C"/>
</dbReference>
<dbReference type="Pfam" id="PF00856">
    <property type="entry name" value="SET"/>
    <property type="match status" value="1"/>
</dbReference>
<keyword evidence="7" id="KW-0472">Membrane</keyword>
<feature type="transmembrane region" description="Helical" evidence="7">
    <location>
        <begin position="3090"/>
        <end position="3116"/>
    </location>
</feature>
<feature type="compositionally biased region" description="Basic and acidic residues" evidence="6">
    <location>
        <begin position="1049"/>
        <end position="1060"/>
    </location>
</feature>
<feature type="region of interest" description="Disordered" evidence="6">
    <location>
        <begin position="1119"/>
        <end position="1138"/>
    </location>
</feature>
<dbReference type="InterPro" id="IPR046341">
    <property type="entry name" value="SET_dom_sf"/>
</dbReference>
<feature type="transmembrane region" description="Helical" evidence="7">
    <location>
        <begin position="2958"/>
        <end position="2981"/>
    </location>
</feature>
<evidence type="ECO:0000256" key="7">
    <source>
        <dbReference type="SAM" id="Phobius"/>
    </source>
</evidence>
<dbReference type="GO" id="GO:0009225">
    <property type="term" value="P:nucleotide-sugar metabolic process"/>
    <property type="evidence" value="ECO:0007669"/>
    <property type="project" value="TreeGrafter"/>
</dbReference>
<feature type="transmembrane region" description="Helical" evidence="7">
    <location>
        <begin position="3128"/>
        <end position="3150"/>
    </location>
</feature>
<name>A0AAE0Z3D7_9GAST</name>
<dbReference type="EMBL" id="JAWDGP010004873">
    <property type="protein sequence ID" value="KAK3761541.1"/>
    <property type="molecule type" value="Genomic_DNA"/>
</dbReference>
<evidence type="ECO:0000256" key="1">
    <source>
        <dbReference type="ARBA" id="ARBA00022603"/>
    </source>
</evidence>
<feature type="domain" description="SET" evidence="8">
    <location>
        <begin position="358"/>
        <end position="473"/>
    </location>
</feature>
<dbReference type="InterPro" id="IPR003616">
    <property type="entry name" value="Post-SET_dom"/>
</dbReference>
<dbReference type="PROSITE" id="PS50280">
    <property type="entry name" value="SET"/>
    <property type="match status" value="1"/>
</dbReference>
<accession>A0AAE0Z3D7</accession>
<keyword evidence="2" id="KW-0808">Transferase</keyword>
<dbReference type="GO" id="GO:0004649">
    <property type="term" value="F:poly(ADP-ribose) glycohydrolase activity"/>
    <property type="evidence" value="ECO:0007669"/>
    <property type="project" value="InterPro"/>
</dbReference>